<organism evidence="13 14">
    <name type="scientific">Ladona fulva</name>
    <name type="common">Scarce chaser dragonfly</name>
    <name type="synonym">Libellula fulva</name>
    <dbReference type="NCBI Taxonomy" id="123851"/>
    <lineage>
        <taxon>Eukaryota</taxon>
        <taxon>Metazoa</taxon>
        <taxon>Ecdysozoa</taxon>
        <taxon>Arthropoda</taxon>
        <taxon>Hexapoda</taxon>
        <taxon>Insecta</taxon>
        <taxon>Pterygota</taxon>
        <taxon>Palaeoptera</taxon>
        <taxon>Odonata</taxon>
        <taxon>Epiprocta</taxon>
        <taxon>Anisoptera</taxon>
        <taxon>Libelluloidea</taxon>
        <taxon>Libellulidae</taxon>
        <taxon>Ladona</taxon>
    </lineage>
</organism>
<evidence type="ECO:0000256" key="8">
    <source>
        <dbReference type="ARBA" id="ARBA00038290"/>
    </source>
</evidence>
<evidence type="ECO:0000256" key="6">
    <source>
        <dbReference type="ARBA" id="ARBA00023242"/>
    </source>
</evidence>
<dbReference type="InterPro" id="IPR051521">
    <property type="entry name" value="tRNA_Mod/Golgi_Maint"/>
</dbReference>
<keyword evidence="14" id="KW-1185">Reference proteome</keyword>
<reference evidence="13" key="2">
    <citation type="submission" date="2017-10" db="EMBL/GenBank/DDBJ databases">
        <title>Ladona fulva Genome sequencing and assembly.</title>
        <authorList>
            <person name="Murali S."/>
            <person name="Richards S."/>
            <person name="Bandaranaike D."/>
            <person name="Bellair M."/>
            <person name="Blankenburg K."/>
            <person name="Chao H."/>
            <person name="Dinh H."/>
            <person name="Doddapaneni H."/>
            <person name="Dugan-Rocha S."/>
            <person name="Elkadiri S."/>
            <person name="Gnanaolivu R."/>
            <person name="Hernandez B."/>
            <person name="Skinner E."/>
            <person name="Javaid M."/>
            <person name="Lee S."/>
            <person name="Li M."/>
            <person name="Ming W."/>
            <person name="Munidasa M."/>
            <person name="Muniz J."/>
            <person name="Nguyen L."/>
            <person name="Hughes D."/>
            <person name="Osuji N."/>
            <person name="Pu L.-L."/>
            <person name="Puazo M."/>
            <person name="Qu C."/>
            <person name="Quiroz J."/>
            <person name="Raj R."/>
            <person name="Weissenberger G."/>
            <person name="Xin Y."/>
            <person name="Zou X."/>
            <person name="Han Y."/>
            <person name="Worley K."/>
            <person name="Muzny D."/>
            <person name="Gibbs R."/>
        </authorList>
    </citation>
    <scope>NUCLEOTIDE SEQUENCE</scope>
    <source>
        <strain evidence="13">Sampled in the wild</strain>
    </source>
</reference>
<evidence type="ECO:0000256" key="1">
    <source>
        <dbReference type="ARBA" id="ARBA00004123"/>
    </source>
</evidence>
<evidence type="ECO:0000313" key="14">
    <source>
        <dbReference type="Proteomes" id="UP000792457"/>
    </source>
</evidence>
<sequence>MLVVMENNVEDSDPFKHLIIDNDSFLNKLDDRSSCPICNKSRKYFCYSCYVPVKEIEDKIPNVKLPLKIDIIKHAREIDGKSTSSHVAVLAPDDVNIYTYPCVPEYSSEENVVLVFPGKNAVSLADAVLEFKRRKDSGSGENRTREESTSVIHRAVFIDSTWNQSRGIIKDPRFKDLRCVVLENRISQFWRHQEGSPRWYLATVEAVHEFLVEFYRVNNQIEYDGRFDNLLFFFRFMYSKIHVLYDSSSLRAYKRPMFLSGIQKRKKNKQESESETIRND</sequence>
<evidence type="ECO:0000256" key="10">
    <source>
        <dbReference type="ARBA" id="ARBA00042508"/>
    </source>
</evidence>
<evidence type="ECO:0000256" key="3">
    <source>
        <dbReference type="ARBA" id="ARBA00022679"/>
    </source>
</evidence>
<evidence type="ECO:0000256" key="9">
    <source>
        <dbReference type="ARBA" id="ARBA00039242"/>
    </source>
</evidence>
<evidence type="ECO:0000259" key="12">
    <source>
        <dbReference type="SMART" id="SM01144"/>
    </source>
</evidence>
<evidence type="ECO:0000256" key="5">
    <source>
        <dbReference type="ARBA" id="ARBA00022694"/>
    </source>
</evidence>
<name>A0A8K0KCA3_LADFU</name>
<dbReference type="EC" id="2.5.1.25" evidence="2"/>
<evidence type="ECO:0000256" key="4">
    <source>
        <dbReference type="ARBA" id="ARBA00022691"/>
    </source>
</evidence>
<evidence type="ECO:0000256" key="11">
    <source>
        <dbReference type="ARBA" id="ARBA00048718"/>
    </source>
</evidence>
<proteinExistence type="inferred from homology"/>
<comment type="caution">
    <text evidence="13">The sequence shown here is derived from an EMBL/GenBank/DDBJ whole genome shotgun (WGS) entry which is preliminary data.</text>
</comment>
<dbReference type="AlphaFoldDB" id="A0A8K0KCA3"/>
<dbReference type="GO" id="GO:0006400">
    <property type="term" value="P:tRNA modification"/>
    <property type="evidence" value="ECO:0007669"/>
    <property type="project" value="TreeGrafter"/>
</dbReference>
<protein>
    <recommendedName>
        <fullName evidence="9">tRNA-uridine aminocarboxypropyltransferase 1</fullName>
        <ecNumber evidence="2">2.5.1.25</ecNumber>
    </recommendedName>
    <alternativeName>
        <fullName evidence="10">DTW domain-containing protein 1</fullName>
    </alternativeName>
</protein>
<dbReference type="GO" id="GO:0005634">
    <property type="term" value="C:nucleus"/>
    <property type="evidence" value="ECO:0007669"/>
    <property type="project" value="UniProtKB-SubCell"/>
</dbReference>
<dbReference type="PANTHER" id="PTHR15627:SF8">
    <property type="entry name" value="TRNA-URIDINE AMINOCARBOXYPROPYLTRANSFERASE 1"/>
    <property type="match status" value="1"/>
</dbReference>
<comment type="function">
    <text evidence="7">Catalyzes the formation of 3-(3-amino-3-carboxypropyl)uridine (acp3U) at position 20 in the D-loop of several cytoplasmic tRNAs (acp3U(20)).</text>
</comment>
<keyword evidence="3" id="KW-0808">Transferase</keyword>
<keyword evidence="5" id="KW-0819">tRNA processing</keyword>
<evidence type="ECO:0000313" key="13">
    <source>
        <dbReference type="EMBL" id="KAG8232426.1"/>
    </source>
</evidence>
<dbReference type="Proteomes" id="UP000792457">
    <property type="component" value="Unassembled WGS sequence"/>
</dbReference>
<evidence type="ECO:0000256" key="7">
    <source>
        <dbReference type="ARBA" id="ARBA00037050"/>
    </source>
</evidence>
<accession>A0A8K0KCA3</accession>
<comment type="catalytic activity">
    <reaction evidence="11">
        <text>a uridine in tRNA + S-adenosyl-L-methionine = a 3-[(3S)-3-amino-3-carboxypropyl]uridine in tRNA + S-methyl-5'-thioadenosine + H(+)</text>
        <dbReference type="Rhea" id="RHEA:62432"/>
        <dbReference type="Rhea" id="RHEA-COMP:13339"/>
        <dbReference type="Rhea" id="RHEA-COMP:16092"/>
        <dbReference type="ChEBI" id="CHEBI:15378"/>
        <dbReference type="ChEBI" id="CHEBI:17509"/>
        <dbReference type="ChEBI" id="CHEBI:59789"/>
        <dbReference type="ChEBI" id="CHEBI:65315"/>
        <dbReference type="ChEBI" id="CHEBI:82930"/>
        <dbReference type="EC" id="2.5.1.25"/>
    </reaction>
</comment>
<dbReference type="PANTHER" id="PTHR15627">
    <property type="entry name" value="NATURAL KILLER CELL-SPECIFIC ANTIGEN KLIP1"/>
    <property type="match status" value="1"/>
</dbReference>
<dbReference type="GO" id="GO:0016432">
    <property type="term" value="F:tRNA-uridine aminocarboxypropyltransferase activity"/>
    <property type="evidence" value="ECO:0007669"/>
    <property type="project" value="UniProtKB-EC"/>
</dbReference>
<reference evidence="13" key="1">
    <citation type="submission" date="2013-04" db="EMBL/GenBank/DDBJ databases">
        <authorList>
            <person name="Qu J."/>
            <person name="Murali S.C."/>
            <person name="Bandaranaike D."/>
            <person name="Bellair M."/>
            <person name="Blankenburg K."/>
            <person name="Chao H."/>
            <person name="Dinh H."/>
            <person name="Doddapaneni H."/>
            <person name="Downs B."/>
            <person name="Dugan-Rocha S."/>
            <person name="Elkadiri S."/>
            <person name="Gnanaolivu R.D."/>
            <person name="Hernandez B."/>
            <person name="Javaid M."/>
            <person name="Jayaseelan J.C."/>
            <person name="Lee S."/>
            <person name="Li M."/>
            <person name="Ming W."/>
            <person name="Munidasa M."/>
            <person name="Muniz J."/>
            <person name="Nguyen L."/>
            <person name="Ongeri F."/>
            <person name="Osuji N."/>
            <person name="Pu L.-L."/>
            <person name="Puazo M."/>
            <person name="Qu C."/>
            <person name="Quiroz J."/>
            <person name="Raj R."/>
            <person name="Weissenberger G."/>
            <person name="Xin Y."/>
            <person name="Zou X."/>
            <person name="Han Y."/>
            <person name="Richards S."/>
            <person name="Worley K."/>
            <person name="Muzny D."/>
            <person name="Gibbs R."/>
        </authorList>
    </citation>
    <scope>NUCLEOTIDE SEQUENCE</scope>
    <source>
        <strain evidence="13">Sampled in the wild</strain>
    </source>
</reference>
<keyword evidence="6" id="KW-0539">Nucleus</keyword>
<feature type="domain" description="DTW" evidence="12">
    <location>
        <begin position="42"/>
        <end position="246"/>
    </location>
</feature>
<dbReference type="EMBL" id="KZ308617">
    <property type="protein sequence ID" value="KAG8232426.1"/>
    <property type="molecule type" value="Genomic_DNA"/>
</dbReference>
<dbReference type="SMART" id="SM01144">
    <property type="entry name" value="DTW"/>
    <property type="match status" value="1"/>
</dbReference>
<dbReference type="InterPro" id="IPR005636">
    <property type="entry name" value="DTW"/>
</dbReference>
<keyword evidence="4" id="KW-0949">S-adenosyl-L-methionine</keyword>
<comment type="subcellular location">
    <subcellularLocation>
        <location evidence="1">Nucleus</location>
    </subcellularLocation>
</comment>
<evidence type="ECO:0000256" key="2">
    <source>
        <dbReference type="ARBA" id="ARBA00012386"/>
    </source>
</evidence>
<gene>
    <name evidence="13" type="ORF">J437_LFUL012857</name>
</gene>
<dbReference type="OrthoDB" id="3173at2759"/>
<dbReference type="Pfam" id="PF03942">
    <property type="entry name" value="DTW"/>
    <property type="match status" value="1"/>
</dbReference>
<comment type="similarity">
    <text evidence="8">Belongs to the TDD superfamily. DTWD1 family.</text>
</comment>